<gene>
    <name evidence="1" type="ORF">C0039_15775</name>
</gene>
<keyword evidence="2" id="KW-1185">Reference proteome</keyword>
<proteinExistence type="predicted"/>
<dbReference type="InterPro" id="IPR021675">
    <property type="entry name" value="DUF3261"/>
</dbReference>
<evidence type="ECO:0000313" key="2">
    <source>
        <dbReference type="Proteomes" id="UP000235005"/>
    </source>
</evidence>
<accession>A0A2N5WZK0</accession>
<organism evidence="1 2">
    <name type="scientific">Pseudohalioglobus lutimaris</name>
    <dbReference type="NCBI Taxonomy" id="1737061"/>
    <lineage>
        <taxon>Bacteria</taxon>
        <taxon>Pseudomonadati</taxon>
        <taxon>Pseudomonadota</taxon>
        <taxon>Gammaproteobacteria</taxon>
        <taxon>Cellvibrionales</taxon>
        <taxon>Halieaceae</taxon>
        <taxon>Pseudohalioglobus</taxon>
    </lineage>
</organism>
<dbReference type="AlphaFoldDB" id="A0A2N5WZK0"/>
<evidence type="ECO:0000313" key="1">
    <source>
        <dbReference type="EMBL" id="PLW67662.1"/>
    </source>
</evidence>
<dbReference type="Pfam" id="PF11659">
    <property type="entry name" value="DUF3261"/>
    <property type="match status" value="1"/>
</dbReference>
<name>A0A2N5WZK0_9GAMM</name>
<dbReference type="Proteomes" id="UP000235005">
    <property type="component" value="Unassembled WGS sequence"/>
</dbReference>
<comment type="caution">
    <text evidence="1">The sequence shown here is derived from an EMBL/GenBank/DDBJ whole genome shotgun (WGS) entry which is preliminary data.</text>
</comment>
<reference evidence="1 2" key="1">
    <citation type="submission" date="2018-01" db="EMBL/GenBank/DDBJ databases">
        <title>The draft genome sequence of Halioglobus lutimaris HF004.</title>
        <authorList>
            <person name="Du Z.-J."/>
            <person name="Shi M.-J."/>
        </authorList>
    </citation>
    <scope>NUCLEOTIDE SEQUENCE [LARGE SCALE GENOMIC DNA]</scope>
    <source>
        <strain evidence="1 2">HF004</strain>
    </source>
</reference>
<protein>
    <submittedName>
        <fullName evidence="1">Uncharacterized protein</fullName>
    </submittedName>
</protein>
<dbReference type="EMBL" id="PKUS01000025">
    <property type="protein sequence ID" value="PLW67662.1"/>
    <property type="molecule type" value="Genomic_DNA"/>
</dbReference>
<sequence length="193" mass="21562">MGRQLVPRVIGSILFAMCLAGCAALGVKGSLPVDQRKLYPALPQGYEVRFAVQLREGELSESYLLAVSSRIEAIRMMVVTPQGLPVYEVQTSVEGTQLQWLSPMRPSLTPDKVAQLMLMVYGKKEEVRSALNSGWTLQSVPGSRVYRFEDHESGQIDVVYEGEYPWYREVQVIEPAKTMTIKIRTLEADGVLP</sequence>